<evidence type="ECO:0000256" key="1">
    <source>
        <dbReference type="ARBA" id="ARBA00022679"/>
    </source>
</evidence>
<dbReference type="Gene3D" id="3.40.630.30">
    <property type="match status" value="1"/>
</dbReference>
<dbReference type="EMBL" id="JACBYE010000008">
    <property type="protein sequence ID" value="NYS92920.1"/>
    <property type="molecule type" value="Genomic_DNA"/>
</dbReference>
<evidence type="ECO:0000313" key="3">
    <source>
        <dbReference type="EMBL" id="NYS92920.1"/>
    </source>
</evidence>
<dbReference type="InterPro" id="IPR050769">
    <property type="entry name" value="NAT_camello-type"/>
</dbReference>
<dbReference type="GO" id="GO:0008080">
    <property type="term" value="F:N-acetyltransferase activity"/>
    <property type="evidence" value="ECO:0007669"/>
    <property type="project" value="InterPro"/>
</dbReference>
<keyword evidence="1 3" id="KW-0808">Transferase</keyword>
<dbReference type="InterPro" id="IPR000182">
    <property type="entry name" value="GNAT_dom"/>
</dbReference>
<dbReference type="Pfam" id="PF00583">
    <property type="entry name" value="Acetyltransf_1"/>
    <property type="match status" value="1"/>
</dbReference>
<gene>
    <name evidence="3" type="ORF">HZZ10_05180</name>
</gene>
<proteinExistence type="predicted"/>
<dbReference type="PROSITE" id="PS51186">
    <property type="entry name" value="GNAT"/>
    <property type="match status" value="1"/>
</dbReference>
<dbReference type="InterPro" id="IPR016181">
    <property type="entry name" value="Acyl_CoA_acyltransferase"/>
</dbReference>
<accession>A0A853EQY0</accession>
<protein>
    <submittedName>
        <fullName evidence="3">GNAT family N-acetyltransferase</fullName>
    </submittedName>
</protein>
<keyword evidence="4" id="KW-1185">Reference proteome</keyword>
<dbReference type="AlphaFoldDB" id="A0A853EQY0"/>
<dbReference type="CDD" id="cd04301">
    <property type="entry name" value="NAT_SF"/>
    <property type="match status" value="1"/>
</dbReference>
<evidence type="ECO:0000313" key="4">
    <source>
        <dbReference type="Proteomes" id="UP000561011"/>
    </source>
</evidence>
<reference evidence="3 4" key="1">
    <citation type="submission" date="2020-07" db="EMBL/GenBank/DDBJ databases">
        <title>MOT database genomes.</title>
        <authorList>
            <person name="Joseph S."/>
            <person name="Aduse-Opoku J."/>
            <person name="Hashim A."/>
            <person name="Wade W."/>
            <person name="Curtis M."/>
        </authorList>
    </citation>
    <scope>NUCLEOTIDE SEQUENCE [LARGE SCALE GENOMIC DNA]</scope>
    <source>
        <strain evidence="3 4">DSM 100099</strain>
    </source>
</reference>
<evidence type="ECO:0000259" key="2">
    <source>
        <dbReference type="PROSITE" id="PS51186"/>
    </source>
</evidence>
<dbReference type="SUPFAM" id="SSF55729">
    <property type="entry name" value="Acyl-CoA N-acyltransferases (Nat)"/>
    <property type="match status" value="1"/>
</dbReference>
<dbReference type="PANTHER" id="PTHR13947:SF37">
    <property type="entry name" value="LD18367P"/>
    <property type="match status" value="1"/>
</dbReference>
<dbReference type="RefSeq" id="WP_179912734.1">
    <property type="nucleotide sequence ID" value="NZ_JACBYE010000008.1"/>
</dbReference>
<dbReference type="Proteomes" id="UP000561011">
    <property type="component" value="Unassembled WGS sequence"/>
</dbReference>
<comment type="caution">
    <text evidence="3">The sequence shown here is derived from an EMBL/GenBank/DDBJ whole genome shotgun (WGS) entry which is preliminary data.</text>
</comment>
<sequence length="162" mass="17089">MAGAADARAFHDLNAGWITQHFALEETDLAVMLDPQAAVVDAGGAVLIARDGEARIGCVALLPHGPGVAELAKMTVAQDRRGTGLGRALITAAIETARSMGFSRLVLESNTALVAAVRLYESVGFEHVPADRREPSPYERADVFMDLDLAHEAVRTTAAPDA</sequence>
<organism evidence="3 4">
    <name type="scientific">Sanguibacter inulinus</name>
    <dbReference type="NCBI Taxonomy" id="60922"/>
    <lineage>
        <taxon>Bacteria</taxon>
        <taxon>Bacillati</taxon>
        <taxon>Actinomycetota</taxon>
        <taxon>Actinomycetes</taxon>
        <taxon>Micrococcales</taxon>
        <taxon>Sanguibacteraceae</taxon>
        <taxon>Sanguibacter</taxon>
    </lineage>
</organism>
<feature type="domain" description="N-acetyltransferase" evidence="2">
    <location>
        <begin position="8"/>
        <end position="150"/>
    </location>
</feature>
<dbReference type="PANTHER" id="PTHR13947">
    <property type="entry name" value="GNAT FAMILY N-ACETYLTRANSFERASE"/>
    <property type="match status" value="1"/>
</dbReference>
<name>A0A853EQY0_9MICO</name>